<evidence type="ECO:0000313" key="2">
    <source>
        <dbReference type="EMBL" id="MDF9299466.1"/>
    </source>
</evidence>
<dbReference type="RefSeq" id="WP_199403904.1">
    <property type="nucleotide sequence ID" value="NZ_JAOZFC020000001.1"/>
</dbReference>
<name>A0ABT6D1U3_9LACO</name>
<dbReference type="EMBL" id="JAOZFC020000001">
    <property type="protein sequence ID" value="MDF9299466.1"/>
    <property type="molecule type" value="Genomic_DNA"/>
</dbReference>
<organism evidence="2 3">
    <name type="scientific">Weissella fermenti</name>
    <dbReference type="NCBI Taxonomy" id="2987699"/>
    <lineage>
        <taxon>Bacteria</taxon>
        <taxon>Bacillati</taxon>
        <taxon>Bacillota</taxon>
        <taxon>Bacilli</taxon>
        <taxon>Lactobacillales</taxon>
        <taxon>Lactobacillaceae</taxon>
        <taxon>Weissella</taxon>
    </lineage>
</organism>
<keyword evidence="1" id="KW-0472">Membrane</keyword>
<evidence type="ECO:0000313" key="3">
    <source>
        <dbReference type="Proteomes" id="UP001146336"/>
    </source>
</evidence>
<keyword evidence="1" id="KW-0812">Transmembrane</keyword>
<comment type="caution">
    <text evidence="2">The sequence shown here is derived from an EMBL/GenBank/DDBJ whole genome shotgun (WGS) entry which is preliminary data.</text>
</comment>
<sequence>MEQGEKEEITSPDVVIENVERIPEDDASEGSFLAGYRNWVDAKQNIWLVLFTALALLSLYMQLFNNPEAMNWWFWVFVFGISALLNWMFDVRFSTIFMILGAIIAALVWIIWYAQRQDKSVVESAKTMYERDSNNINVQAAYRMLDKLTNVELIRIVSEEPTRFSDTGEYTTTMSVVASKILAERGK</sequence>
<feature type="transmembrane region" description="Helical" evidence="1">
    <location>
        <begin position="46"/>
        <end position="64"/>
    </location>
</feature>
<protein>
    <submittedName>
        <fullName evidence="2">Uncharacterized protein</fullName>
    </submittedName>
</protein>
<gene>
    <name evidence="2" type="ORF">OIT47_004075</name>
</gene>
<dbReference type="Proteomes" id="UP001146336">
    <property type="component" value="Unassembled WGS sequence"/>
</dbReference>
<evidence type="ECO:0000256" key="1">
    <source>
        <dbReference type="SAM" id="Phobius"/>
    </source>
</evidence>
<feature type="transmembrane region" description="Helical" evidence="1">
    <location>
        <begin position="96"/>
        <end position="114"/>
    </location>
</feature>
<feature type="transmembrane region" description="Helical" evidence="1">
    <location>
        <begin position="70"/>
        <end position="89"/>
    </location>
</feature>
<keyword evidence="1" id="KW-1133">Transmembrane helix</keyword>
<keyword evidence="3" id="KW-1185">Reference proteome</keyword>
<accession>A0ABT6D1U3</accession>
<reference evidence="2" key="1">
    <citation type="submission" date="2023-03" db="EMBL/GenBank/DDBJ databases">
        <title>Comparative genomics of Weissella fermenti BK2, and weissella type species.</title>
        <authorList>
            <person name="Lee J.K."/>
            <person name="Baek J.H."/>
            <person name="Kim J.M."/>
            <person name="Choi D.G."/>
            <person name="Jeon C.O."/>
        </authorList>
    </citation>
    <scope>NUCLEOTIDE SEQUENCE</scope>
    <source>
        <strain evidence="2">BK2</strain>
    </source>
</reference>
<proteinExistence type="predicted"/>